<dbReference type="OrthoDB" id="5990343at2759"/>
<dbReference type="PANTHER" id="PTHR45749:SF21">
    <property type="entry name" value="DUF4371 DOMAIN-CONTAINING PROTEIN"/>
    <property type="match status" value="1"/>
</dbReference>
<dbReference type="STRING" id="50429.A0A2B4RNI9"/>
<feature type="domain" description="DUF4371" evidence="1">
    <location>
        <begin position="180"/>
        <end position="302"/>
    </location>
</feature>
<evidence type="ECO:0000259" key="1">
    <source>
        <dbReference type="Pfam" id="PF14291"/>
    </source>
</evidence>
<reference evidence="3" key="1">
    <citation type="journal article" date="2017" name="bioRxiv">
        <title>Comparative analysis of the genomes of Stylophora pistillata and Acropora digitifera provides evidence for extensive differences between species of corals.</title>
        <authorList>
            <person name="Voolstra C.R."/>
            <person name="Li Y."/>
            <person name="Liew Y.J."/>
            <person name="Baumgarten S."/>
            <person name="Zoccola D."/>
            <person name="Flot J.-F."/>
            <person name="Tambutte S."/>
            <person name="Allemand D."/>
            <person name="Aranda M."/>
        </authorList>
    </citation>
    <scope>NUCLEOTIDE SEQUENCE [LARGE SCALE GENOMIC DNA]</scope>
</reference>
<dbReference type="AlphaFoldDB" id="A0A2B4RNI9"/>
<organism evidence="2 3">
    <name type="scientific">Stylophora pistillata</name>
    <name type="common">Smooth cauliflower coral</name>
    <dbReference type="NCBI Taxonomy" id="50429"/>
    <lineage>
        <taxon>Eukaryota</taxon>
        <taxon>Metazoa</taxon>
        <taxon>Cnidaria</taxon>
        <taxon>Anthozoa</taxon>
        <taxon>Hexacorallia</taxon>
        <taxon>Scleractinia</taxon>
        <taxon>Astrocoeniina</taxon>
        <taxon>Pocilloporidae</taxon>
        <taxon>Stylophora</taxon>
    </lineage>
</organism>
<proteinExistence type="predicted"/>
<evidence type="ECO:0000313" key="3">
    <source>
        <dbReference type="Proteomes" id="UP000225706"/>
    </source>
</evidence>
<comment type="caution">
    <text evidence="2">The sequence shown here is derived from an EMBL/GenBank/DDBJ whole genome shotgun (WGS) entry which is preliminary data.</text>
</comment>
<evidence type="ECO:0000313" key="2">
    <source>
        <dbReference type="EMBL" id="PFX17907.1"/>
    </source>
</evidence>
<dbReference type="Proteomes" id="UP000225706">
    <property type="component" value="Unassembled WGS sequence"/>
</dbReference>
<keyword evidence="3" id="KW-1185">Reference proteome</keyword>
<keyword evidence="2" id="KW-0418">Kinase</keyword>
<sequence>MPSDPEIDLAKTLSDLKEELRDGFASLKRELSEEHESAIKRLKSTTSSAPKLRRKTKCEHSDEYFSYLDNWYKPGFKVNNCADTTTDADSSILLKNSTEHVNDLGLYYTKAESLSDDRKLELLKNSWKPPRAYNSPKTQFCGKNREGKMLSISEQLSDIHRNTVELNRQKLRSIIKTVVLCGKQNMALRGHRDDPSHLDESSGNPGNFQALLNFRVEAGDKVLANHFANGPINATYRSKTIQIEIIEVLGTYIQDKIGAFSLLADEASDSSNKEQLLLVLRFVDKERNIREEFVGFYECEDGVTIATHTKGRSRTWLVYGFLQGTVF</sequence>
<protein>
    <submittedName>
        <fullName evidence="2">52 kDa repressor of the inhibitor of the protein kinase</fullName>
    </submittedName>
</protein>
<gene>
    <name evidence="2" type="primary">PRKRIR</name>
    <name evidence="2" type="ORF">AWC38_SpisGene17758</name>
</gene>
<keyword evidence="2" id="KW-0808">Transferase</keyword>
<name>A0A2B4RNI9_STYPI</name>
<accession>A0A2B4RNI9</accession>
<dbReference type="EMBL" id="LSMT01000442">
    <property type="protein sequence ID" value="PFX17907.1"/>
    <property type="molecule type" value="Genomic_DNA"/>
</dbReference>
<dbReference type="InterPro" id="IPR025398">
    <property type="entry name" value="DUF4371"/>
</dbReference>
<dbReference type="PANTHER" id="PTHR45749">
    <property type="match status" value="1"/>
</dbReference>
<dbReference type="Pfam" id="PF14291">
    <property type="entry name" value="DUF4371"/>
    <property type="match status" value="1"/>
</dbReference>
<dbReference type="GO" id="GO:0016301">
    <property type="term" value="F:kinase activity"/>
    <property type="evidence" value="ECO:0007669"/>
    <property type="project" value="UniProtKB-KW"/>
</dbReference>